<accession>A0A3M0G691</accession>
<dbReference type="EMBL" id="REFV01000005">
    <property type="protein sequence ID" value="RMB60570.1"/>
    <property type="molecule type" value="Genomic_DNA"/>
</dbReference>
<reference evidence="2 3" key="1">
    <citation type="submission" date="2018-10" db="EMBL/GenBank/DDBJ databases">
        <title>Dokdonia luteus sp. nov., isolated from sea water.</title>
        <authorList>
            <person name="Zhou L.Y."/>
            <person name="Du Z.J."/>
        </authorList>
    </citation>
    <scope>NUCLEOTIDE SEQUENCE [LARGE SCALE GENOMIC DNA]</scope>
    <source>
        <strain evidence="2 3">SH27</strain>
    </source>
</reference>
<feature type="chain" id="PRO_5018095810" description="DUF4397 domain-containing protein" evidence="1">
    <location>
        <begin position="20"/>
        <end position="249"/>
    </location>
</feature>
<gene>
    <name evidence="2" type="ORF">EAX61_07040</name>
</gene>
<feature type="signal peptide" evidence="1">
    <location>
        <begin position="1"/>
        <end position="19"/>
    </location>
</feature>
<evidence type="ECO:0000256" key="1">
    <source>
        <dbReference type="SAM" id="SignalP"/>
    </source>
</evidence>
<evidence type="ECO:0000313" key="3">
    <source>
        <dbReference type="Proteomes" id="UP000281985"/>
    </source>
</evidence>
<protein>
    <recommendedName>
        <fullName evidence="4">DUF4397 domain-containing protein</fullName>
    </recommendedName>
</protein>
<comment type="caution">
    <text evidence="2">The sequence shown here is derived from an EMBL/GenBank/DDBJ whole genome shotgun (WGS) entry which is preliminary data.</text>
</comment>
<dbReference type="AlphaFoldDB" id="A0A3M0G691"/>
<dbReference type="Proteomes" id="UP000281985">
    <property type="component" value="Unassembled WGS sequence"/>
</dbReference>
<proteinExistence type="predicted"/>
<dbReference type="OrthoDB" id="1330243at2"/>
<evidence type="ECO:0008006" key="4">
    <source>
        <dbReference type="Google" id="ProtNLM"/>
    </source>
</evidence>
<sequence length="249" mass="26546">MFKNTMLALTLGAISYCNAQVGVNTTDPQNTIHIAGATSGVRVDGLNSTNNARNLGTRSAPVHVDTNGDFIIPTAPADGELIRPEFDLINNAAPVQVRTSATGGQVINVIGNTFFTLEQDAIVMVNYSLSFDCKDYTNTSNISDPSPKLVQNFLTLYSFINDPVSGTVYTTLGGGLGVSGQTYTNATGDIEAVGGYLYNNGSFTRILPAGNYYIEFNALVYSSINTDTKEAFTAVFGQDRDTVSVLAIY</sequence>
<keyword evidence="3" id="KW-1185">Reference proteome</keyword>
<keyword evidence="1" id="KW-0732">Signal</keyword>
<evidence type="ECO:0000313" key="2">
    <source>
        <dbReference type="EMBL" id="RMB60570.1"/>
    </source>
</evidence>
<organism evidence="2 3">
    <name type="scientific">Dokdonia sinensis</name>
    <dbReference type="NCBI Taxonomy" id="2479847"/>
    <lineage>
        <taxon>Bacteria</taxon>
        <taxon>Pseudomonadati</taxon>
        <taxon>Bacteroidota</taxon>
        <taxon>Flavobacteriia</taxon>
        <taxon>Flavobacteriales</taxon>
        <taxon>Flavobacteriaceae</taxon>
        <taxon>Dokdonia</taxon>
    </lineage>
</organism>
<dbReference type="RefSeq" id="WP_121916972.1">
    <property type="nucleotide sequence ID" value="NZ_REFV01000005.1"/>
</dbReference>
<name>A0A3M0G691_9FLAO</name>